<proteinExistence type="predicted"/>
<accession>A0A6J5S7C9</accession>
<dbReference type="EMBL" id="LR797086">
    <property type="protein sequence ID" value="CAB4186315.1"/>
    <property type="molecule type" value="Genomic_DNA"/>
</dbReference>
<protein>
    <submittedName>
        <fullName evidence="3">Uncharacterized protein</fullName>
    </submittedName>
</protein>
<reference evidence="3" key="1">
    <citation type="submission" date="2020-05" db="EMBL/GenBank/DDBJ databases">
        <authorList>
            <person name="Chiriac C."/>
            <person name="Salcher M."/>
            <person name="Ghai R."/>
            <person name="Kavagutti S V."/>
        </authorList>
    </citation>
    <scope>NUCLEOTIDE SEQUENCE</scope>
</reference>
<sequence length="105" mass="11951">MRDVLGQECSVSNVECIITTTDSGSIKCQIKGDCSPKKAFALMEKELKKAKHDILFWPSLYFGVKKKEWAPRTIMTTKKSVWKATPLPEEEFKSVIEDDDIPWGL</sequence>
<name>A0A6J5S7C9_9CAUD</name>
<evidence type="ECO:0000313" key="3">
    <source>
        <dbReference type="EMBL" id="CAB4204452.1"/>
    </source>
</evidence>
<evidence type="ECO:0000313" key="1">
    <source>
        <dbReference type="EMBL" id="CAB4174383.1"/>
    </source>
</evidence>
<gene>
    <name evidence="2" type="ORF">UFOVP1138_73</name>
    <name evidence="3" type="ORF">UFOVP1394_70</name>
    <name evidence="1" type="ORF">UFOVP975_47</name>
</gene>
<evidence type="ECO:0000313" key="2">
    <source>
        <dbReference type="EMBL" id="CAB4186315.1"/>
    </source>
</evidence>
<organism evidence="3">
    <name type="scientific">uncultured Caudovirales phage</name>
    <dbReference type="NCBI Taxonomy" id="2100421"/>
    <lineage>
        <taxon>Viruses</taxon>
        <taxon>Duplodnaviria</taxon>
        <taxon>Heunggongvirae</taxon>
        <taxon>Uroviricota</taxon>
        <taxon>Caudoviricetes</taxon>
        <taxon>Peduoviridae</taxon>
        <taxon>Maltschvirus</taxon>
        <taxon>Maltschvirus maltsch</taxon>
    </lineage>
</organism>
<dbReference type="EMBL" id="LR797345">
    <property type="protein sequence ID" value="CAB4204452.1"/>
    <property type="molecule type" value="Genomic_DNA"/>
</dbReference>
<dbReference type="EMBL" id="LR796921">
    <property type="protein sequence ID" value="CAB4174383.1"/>
    <property type="molecule type" value="Genomic_DNA"/>
</dbReference>